<name>A0A7C0U2H7_DESA2</name>
<organism evidence="1">
    <name type="scientific">Desulfofervidus auxilii</name>
    <dbReference type="NCBI Taxonomy" id="1621989"/>
    <lineage>
        <taxon>Bacteria</taxon>
        <taxon>Pseudomonadati</taxon>
        <taxon>Thermodesulfobacteriota</taxon>
        <taxon>Candidatus Desulfofervidia</taxon>
        <taxon>Candidatus Desulfofervidales</taxon>
        <taxon>Candidatus Desulfofervidaceae</taxon>
        <taxon>Candidatus Desulfofervidus</taxon>
    </lineage>
</organism>
<dbReference type="EMBL" id="DRBS01000193">
    <property type="protein sequence ID" value="HDD44199.1"/>
    <property type="molecule type" value="Genomic_DNA"/>
</dbReference>
<accession>A0A7C0U2H7</accession>
<reference evidence="1" key="1">
    <citation type="journal article" date="2020" name="mSystems">
        <title>Genome- and Community-Level Interaction Insights into Carbon Utilization and Element Cycling Functions of Hydrothermarchaeota in Hydrothermal Sediment.</title>
        <authorList>
            <person name="Zhou Z."/>
            <person name="Liu Y."/>
            <person name="Xu W."/>
            <person name="Pan J."/>
            <person name="Luo Z.H."/>
            <person name="Li M."/>
        </authorList>
    </citation>
    <scope>NUCLEOTIDE SEQUENCE [LARGE SCALE GENOMIC DNA]</scope>
    <source>
        <strain evidence="1">HyVt-233</strain>
    </source>
</reference>
<evidence type="ECO:0000313" key="1">
    <source>
        <dbReference type="EMBL" id="HDD44199.1"/>
    </source>
</evidence>
<dbReference type="Proteomes" id="UP000886289">
    <property type="component" value="Unassembled WGS sequence"/>
</dbReference>
<sequence length="78" mass="9165">MRLEISPKITIPKNPLKIKGFRAEMIIDPERKDIFYCPYLFISKLSPEIVLAWSNDADLVEKKSIAEQLEKFLLEENR</sequence>
<dbReference type="AlphaFoldDB" id="A0A7C0U2H7"/>
<comment type="caution">
    <text evidence="1">The sequence shown here is derived from an EMBL/GenBank/DDBJ whole genome shotgun (WGS) entry which is preliminary data.</text>
</comment>
<gene>
    <name evidence="1" type="ORF">ENG63_04990</name>
</gene>
<protein>
    <submittedName>
        <fullName evidence="1">Uncharacterized protein</fullName>
    </submittedName>
</protein>
<proteinExistence type="predicted"/>